<dbReference type="EC" id="1.5.1.3" evidence="3 8"/>
<gene>
    <name evidence="11" type="ORF">E1I69_19055</name>
</gene>
<keyword evidence="5 8" id="KW-0521">NADP</keyword>
<dbReference type="InterPro" id="IPR017925">
    <property type="entry name" value="DHFR_CS"/>
</dbReference>
<evidence type="ECO:0000256" key="1">
    <source>
        <dbReference type="ARBA" id="ARBA00004903"/>
    </source>
</evidence>
<evidence type="ECO:0000259" key="10">
    <source>
        <dbReference type="PROSITE" id="PS51330"/>
    </source>
</evidence>
<dbReference type="InterPro" id="IPR024072">
    <property type="entry name" value="DHFR-like_dom_sf"/>
</dbReference>
<dbReference type="GO" id="GO:0046654">
    <property type="term" value="P:tetrahydrofolate biosynthetic process"/>
    <property type="evidence" value="ECO:0007669"/>
    <property type="project" value="UniProtKB-UniPathway"/>
</dbReference>
<organism evidence="11 12">
    <name type="scientific">Bacillus timonensis</name>
    <dbReference type="NCBI Taxonomy" id="1033734"/>
    <lineage>
        <taxon>Bacteria</taxon>
        <taxon>Bacillati</taxon>
        <taxon>Bacillota</taxon>
        <taxon>Bacilli</taxon>
        <taxon>Bacillales</taxon>
        <taxon>Bacillaceae</taxon>
        <taxon>Bacillus</taxon>
    </lineage>
</organism>
<evidence type="ECO:0000256" key="3">
    <source>
        <dbReference type="ARBA" id="ARBA00012856"/>
    </source>
</evidence>
<dbReference type="GO" id="GO:0070401">
    <property type="term" value="F:NADP+ binding"/>
    <property type="evidence" value="ECO:0007669"/>
    <property type="project" value="UniProtKB-ARBA"/>
</dbReference>
<comment type="catalytic activity">
    <reaction evidence="8">
        <text>(6S)-5,6,7,8-tetrahydrofolate + NADP(+) = 7,8-dihydrofolate + NADPH + H(+)</text>
        <dbReference type="Rhea" id="RHEA:15009"/>
        <dbReference type="ChEBI" id="CHEBI:15378"/>
        <dbReference type="ChEBI" id="CHEBI:57451"/>
        <dbReference type="ChEBI" id="CHEBI:57453"/>
        <dbReference type="ChEBI" id="CHEBI:57783"/>
        <dbReference type="ChEBI" id="CHEBI:58349"/>
        <dbReference type="EC" id="1.5.1.3"/>
    </reaction>
</comment>
<evidence type="ECO:0000313" key="11">
    <source>
        <dbReference type="EMBL" id="THE10388.1"/>
    </source>
</evidence>
<proteinExistence type="inferred from homology"/>
<accession>A0A4S3PLZ0</accession>
<dbReference type="FunFam" id="3.40.430.10:FF:000001">
    <property type="entry name" value="Dihydrofolate reductase"/>
    <property type="match status" value="1"/>
</dbReference>
<comment type="function">
    <text evidence="7 8">Key enzyme in folate metabolism. Catalyzes an essential reaction for de novo glycine and purine synthesis, and for DNA precursor synthesis.</text>
</comment>
<protein>
    <recommendedName>
        <fullName evidence="3 8">Dihydrofolate reductase</fullName>
        <ecNumber evidence="3 8">1.5.1.3</ecNumber>
    </recommendedName>
</protein>
<dbReference type="UniPathway" id="UPA00077">
    <property type="reaction ID" value="UER00158"/>
</dbReference>
<dbReference type="GO" id="GO:0046655">
    <property type="term" value="P:folic acid metabolic process"/>
    <property type="evidence" value="ECO:0007669"/>
    <property type="project" value="TreeGrafter"/>
</dbReference>
<dbReference type="SUPFAM" id="SSF53597">
    <property type="entry name" value="Dihydrofolate reductase-like"/>
    <property type="match status" value="1"/>
</dbReference>
<dbReference type="EMBL" id="SLUB01000048">
    <property type="protein sequence ID" value="THE10388.1"/>
    <property type="molecule type" value="Genomic_DNA"/>
</dbReference>
<sequence>MISLLLAMDKNQLIGKDNDLPWRLPADLAYFKRVTMGHPIIMGRKTYDSIGRPLPGRENIIVTRDTSYKAEGCMVIHSIEEIVKMSEETQQELFVIGGAEIFKEILPNTDRLYITEIDEEFEGDTYFPAFDKSEWKVISKEKGIKDEKNPYEYTFFVYEKIPQN</sequence>
<dbReference type="CDD" id="cd00209">
    <property type="entry name" value="DHFR"/>
    <property type="match status" value="1"/>
</dbReference>
<dbReference type="PANTHER" id="PTHR48069">
    <property type="entry name" value="DIHYDROFOLATE REDUCTASE"/>
    <property type="match status" value="1"/>
</dbReference>
<dbReference type="RefSeq" id="WP_136381155.1">
    <property type="nucleotide sequence ID" value="NZ_SLUB01000048.1"/>
</dbReference>
<comment type="pathway">
    <text evidence="1 8">Cofactor biosynthesis; tetrahydrofolate biosynthesis; 5,6,7,8-tetrahydrofolate from 7,8-dihydrofolate: step 1/1.</text>
</comment>
<dbReference type="PIRSF" id="PIRSF000194">
    <property type="entry name" value="DHFR"/>
    <property type="match status" value="1"/>
</dbReference>
<evidence type="ECO:0000313" key="12">
    <source>
        <dbReference type="Proteomes" id="UP000306477"/>
    </source>
</evidence>
<comment type="caution">
    <text evidence="11">The sequence shown here is derived from an EMBL/GenBank/DDBJ whole genome shotgun (WGS) entry which is preliminary data.</text>
</comment>
<dbReference type="GO" id="GO:0004146">
    <property type="term" value="F:dihydrofolate reductase activity"/>
    <property type="evidence" value="ECO:0007669"/>
    <property type="project" value="UniProtKB-EC"/>
</dbReference>
<evidence type="ECO:0000256" key="8">
    <source>
        <dbReference type="PIRNR" id="PIRNR000194"/>
    </source>
</evidence>
<reference evidence="11 12" key="1">
    <citation type="journal article" date="2019" name="Indoor Air">
        <title>Impacts of indoor surface finishes on bacterial viability.</title>
        <authorList>
            <person name="Hu J."/>
            <person name="Maamar S.B."/>
            <person name="Glawe A.J."/>
            <person name="Gottel N."/>
            <person name="Gilbert J.A."/>
            <person name="Hartmann E.M."/>
        </authorList>
    </citation>
    <scope>NUCLEOTIDE SEQUENCE [LARGE SCALE GENOMIC DNA]</scope>
    <source>
        <strain evidence="11 12">AF060A6</strain>
    </source>
</reference>
<dbReference type="InterPro" id="IPR001796">
    <property type="entry name" value="DHFR_dom"/>
</dbReference>
<evidence type="ECO:0000256" key="9">
    <source>
        <dbReference type="RuleBase" id="RU004474"/>
    </source>
</evidence>
<dbReference type="GO" id="GO:0006730">
    <property type="term" value="P:one-carbon metabolic process"/>
    <property type="evidence" value="ECO:0007669"/>
    <property type="project" value="UniProtKB-KW"/>
</dbReference>
<evidence type="ECO:0000256" key="7">
    <source>
        <dbReference type="ARBA" id="ARBA00025067"/>
    </source>
</evidence>
<evidence type="ECO:0000256" key="4">
    <source>
        <dbReference type="ARBA" id="ARBA00022563"/>
    </source>
</evidence>
<dbReference type="GO" id="GO:0046452">
    <property type="term" value="P:dihydrofolate metabolic process"/>
    <property type="evidence" value="ECO:0007669"/>
    <property type="project" value="TreeGrafter"/>
</dbReference>
<evidence type="ECO:0000256" key="6">
    <source>
        <dbReference type="ARBA" id="ARBA00023002"/>
    </source>
</evidence>
<dbReference type="OrthoDB" id="9804315at2"/>
<dbReference type="InterPro" id="IPR012259">
    <property type="entry name" value="DHFR"/>
</dbReference>
<dbReference type="PROSITE" id="PS00075">
    <property type="entry name" value="DHFR_1"/>
    <property type="match status" value="1"/>
</dbReference>
<dbReference type="Pfam" id="PF00186">
    <property type="entry name" value="DHFR_1"/>
    <property type="match status" value="1"/>
</dbReference>
<dbReference type="PRINTS" id="PR00070">
    <property type="entry name" value="DHFR"/>
</dbReference>
<dbReference type="STRING" id="1033734.GCA_000285535_04001"/>
<dbReference type="Gene3D" id="3.40.430.10">
    <property type="entry name" value="Dihydrofolate Reductase, subunit A"/>
    <property type="match status" value="1"/>
</dbReference>
<comment type="similarity">
    <text evidence="2 8 9">Belongs to the dihydrofolate reductase family.</text>
</comment>
<dbReference type="PANTHER" id="PTHR48069:SF3">
    <property type="entry name" value="DIHYDROFOLATE REDUCTASE"/>
    <property type="match status" value="1"/>
</dbReference>
<dbReference type="AlphaFoldDB" id="A0A4S3PLZ0"/>
<dbReference type="Proteomes" id="UP000306477">
    <property type="component" value="Unassembled WGS sequence"/>
</dbReference>
<dbReference type="PROSITE" id="PS51330">
    <property type="entry name" value="DHFR_2"/>
    <property type="match status" value="1"/>
</dbReference>
<name>A0A4S3PLZ0_9BACI</name>
<evidence type="ECO:0000256" key="5">
    <source>
        <dbReference type="ARBA" id="ARBA00022857"/>
    </source>
</evidence>
<keyword evidence="4 8" id="KW-0554">One-carbon metabolism</keyword>
<feature type="domain" description="DHFR" evidence="10">
    <location>
        <begin position="1"/>
        <end position="160"/>
    </location>
</feature>
<evidence type="ECO:0000256" key="2">
    <source>
        <dbReference type="ARBA" id="ARBA00009539"/>
    </source>
</evidence>
<dbReference type="GO" id="GO:0005829">
    <property type="term" value="C:cytosol"/>
    <property type="evidence" value="ECO:0007669"/>
    <property type="project" value="TreeGrafter"/>
</dbReference>
<keyword evidence="6 8" id="KW-0560">Oxidoreductase</keyword>
<keyword evidence="12" id="KW-1185">Reference proteome</keyword>